<dbReference type="InterPro" id="IPR003410">
    <property type="entry name" value="HYR_dom"/>
</dbReference>
<feature type="domain" description="HYR" evidence="17">
    <location>
        <begin position="171"/>
        <end position="254"/>
    </location>
</feature>
<dbReference type="CDD" id="cd00033">
    <property type="entry name" value="CCP"/>
    <property type="match status" value="3"/>
</dbReference>
<evidence type="ECO:0000256" key="16">
    <source>
        <dbReference type="SAM" id="SignalP"/>
    </source>
</evidence>
<keyword evidence="5" id="KW-0963">Cytoplasm</keyword>
<evidence type="ECO:0000256" key="15">
    <source>
        <dbReference type="PROSITE-ProRule" id="PRU00302"/>
    </source>
</evidence>
<dbReference type="GO" id="GO:0051965">
    <property type="term" value="P:positive regulation of synapse assembly"/>
    <property type="evidence" value="ECO:0007669"/>
    <property type="project" value="TreeGrafter"/>
</dbReference>
<feature type="disulfide bond" evidence="15">
    <location>
        <begin position="143"/>
        <end position="170"/>
    </location>
</feature>
<dbReference type="Proteomes" id="UP001148018">
    <property type="component" value="Unassembled WGS sequence"/>
</dbReference>
<keyword evidence="11" id="KW-0130">Cell adhesion</keyword>
<dbReference type="EMBL" id="JANIIK010000116">
    <property type="protein sequence ID" value="KAJ3587497.1"/>
    <property type="molecule type" value="Genomic_DNA"/>
</dbReference>
<gene>
    <name evidence="19" type="ORF">NHX12_011094</name>
</gene>
<feature type="signal peptide" evidence="16">
    <location>
        <begin position="1"/>
        <end position="21"/>
    </location>
</feature>
<dbReference type="GO" id="GO:0005576">
    <property type="term" value="C:extracellular region"/>
    <property type="evidence" value="ECO:0007669"/>
    <property type="project" value="UniProtKB-SubCell"/>
</dbReference>
<evidence type="ECO:0000256" key="12">
    <source>
        <dbReference type="ARBA" id="ARBA00023018"/>
    </source>
</evidence>
<dbReference type="PANTHER" id="PTHR46343:SF3">
    <property type="entry name" value="SUSHI REPEAT-CONTAINING PROTEIN SRPX2"/>
    <property type="match status" value="1"/>
</dbReference>
<evidence type="ECO:0000256" key="5">
    <source>
        <dbReference type="ARBA" id="ARBA00022490"/>
    </source>
</evidence>
<evidence type="ECO:0000256" key="10">
    <source>
        <dbReference type="ARBA" id="ARBA00022737"/>
    </source>
</evidence>
<keyword evidence="6" id="KW-0964">Secreted</keyword>
<dbReference type="Pfam" id="PF13778">
    <property type="entry name" value="DUF4174"/>
    <property type="match status" value="1"/>
</dbReference>
<keyword evidence="8 15" id="KW-0768">Sushi</keyword>
<feature type="chain" id="PRO_5040234786" description="Sushi repeat-containing protein SRPX2" evidence="16">
    <location>
        <begin position="22"/>
        <end position="458"/>
    </location>
</feature>
<dbReference type="Pfam" id="PF00084">
    <property type="entry name" value="Sushi"/>
    <property type="match status" value="3"/>
</dbReference>
<dbReference type="SUPFAM" id="SSF57535">
    <property type="entry name" value="Complement control module/SCR domain"/>
    <property type="match status" value="3"/>
</dbReference>
<protein>
    <recommendedName>
        <fullName evidence="4">Sushi repeat-containing protein SRPX2</fullName>
    </recommendedName>
</protein>
<feature type="domain" description="Sushi" evidence="18">
    <location>
        <begin position="255"/>
        <end position="314"/>
    </location>
</feature>
<dbReference type="GO" id="GO:0001525">
    <property type="term" value="P:angiogenesis"/>
    <property type="evidence" value="ECO:0007669"/>
    <property type="project" value="UniProtKB-KW"/>
</dbReference>
<evidence type="ECO:0000256" key="14">
    <source>
        <dbReference type="ARBA" id="ARBA00034103"/>
    </source>
</evidence>
<accession>A0A9Q0DFR9</accession>
<dbReference type="Gene3D" id="2.10.70.10">
    <property type="entry name" value="Complement Module, domain 1"/>
    <property type="match status" value="3"/>
</dbReference>
<evidence type="ECO:0000256" key="11">
    <source>
        <dbReference type="ARBA" id="ARBA00022889"/>
    </source>
</evidence>
<sequence>MLPVTSHRVAVILIFYVTVSAGTEETYTNYELAPEEEYIEETPRLDYKDPTWCHSPSLANGELTCVSPRGKGYRSTLGTRCEMTCDRGYRLQGKSSVQCLANRRWSGTNYCRRVRCHVLHLNPHGRYSCTHGFVVDSRCDYTCVPGYRIIGLHSRTCLADGSWSGVEPVCTDDDPPKIKCPLSRVKVAEPGALTAKVSWDPPVTTDTADKTLDVILVGQGPDTAFKEGATIVRYKVYDLARNRAGCKFIIRVQVRRCETPKTPLHGYLSCSSDRNNYGAVCEYHCDGGYERKGTLSRVCQFNHSWSGVPAECQQMEFKSDVTTASALLDQFYEKRRLLIVSAPNIVDQEYRLQNIMIQKSACGLDLRHVTVIELLGSPPRERGRIKDKQLQPQVIQGLRQAFRISRSYFSMLLLDEHGADRERFISTVTSDELFAYIDDFLLPEDERDRLELHRDFCE</sequence>
<evidence type="ECO:0000256" key="8">
    <source>
        <dbReference type="ARBA" id="ARBA00022659"/>
    </source>
</evidence>
<keyword evidence="12" id="KW-0770">Synapse</keyword>
<feature type="disulfide bond" evidence="15">
    <location>
        <begin position="285"/>
        <end position="312"/>
    </location>
</feature>
<comment type="caution">
    <text evidence="15">Lacks conserved residue(s) required for the propagation of feature annotation.</text>
</comment>
<dbReference type="PANTHER" id="PTHR46343">
    <property type="entry name" value="HYR DOMAIN-CONTAINING PROTEIN"/>
    <property type="match status" value="1"/>
</dbReference>
<dbReference type="Pfam" id="PF02494">
    <property type="entry name" value="HYR"/>
    <property type="match status" value="1"/>
</dbReference>
<dbReference type="PROSITE" id="PS50825">
    <property type="entry name" value="HYR"/>
    <property type="match status" value="1"/>
</dbReference>
<evidence type="ECO:0000256" key="7">
    <source>
        <dbReference type="ARBA" id="ARBA00022657"/>
    </source>
</evidence>
<evidence type="ECO:0000313" key="20">
    <source>
        <dbReference type="Proteomes" id="UP001148018"/>
    </source>
</evidence>
<comment type="caution">
    <text evidence="19">The sequence shown here is derived from an EMBL/GenBank/DDBJ whole genome shotgun (WGS) entry which is preliminary data.</text>
</comment>
<keyword evidence="7" id="KW-0037">Angiogenesis</keyword>
<evidence type="ECO:0000256" key="1">
    <source>
        <dbReference type="ARBA" id="ARBA00004241"/>
    </source>
</evidence>
<dbReference type="SMART" id="SM00032">
    <property type="entry name" value="CCP"/>
    <property type="match status" value="3"/>
</dbReference>
<dbReference type="InterPro" id="IPR043555">
    <property type="entry name" value="SRPX-like"/>
</dbReference>
<name>A0A9Q0DFR9_9TELE</name>
<dbReference type="PROSITE" id="PS50923">
    <property type="entry name" value="SUSHI"/>
    <property type="match status" value="3"/>
</dbReference>
<dbReference type="GO" id="GO:0090050">
    <property type="term" value="P:positive regulation of cell migration involved in sprouting angiogenesis"/>
    <property type="evidence" value="ECO:0007669"/>
    <property type="project" value="TreeGrafter"/>
</dbReference>
<dbReference type="GO" id="GO:0009986">
    <property type="term" value="C:cell surface"/>
    <property type="evidence" value="ECO:0007669"/>
    <property type="project" value="UniProtKB-SubCell"/>
</dbReference>
<evidence type="ECO:0000256" key="6">
    <source>
        <dbReference type="ARBA" id="ARBA00022525"/>
    </source>
</evidence>
<evidence type="ECO:0000256" key="13">
    <source>
        <dbReference type="ARBA" id="ARBA00023157"/>
    </source>
</evidence>
<comment type="subcellular location">
    <subcellularLocation>
        <location evidence="1">Cell surface</location>
    </subcellularLocation>
    <subcellularLocation>
        <location evidence="2">Cytoplasm</location>
    </subcellularLocation>
    <subcellularLocation>
        <location evidence="3">Secreted</location>
    </subcellularLocation>
    <subcellularLocation>
        <location evidence="14">Synapse</location>
    </subcellularLocation>
</comment>
<dbReference type="GO" id="GO:0045202">
    <property type="term" value="C:synapse"/>
    <property type="evidence" value="ECO:0007669"/>
    <property type="project" value="UniProtKB-SubCell"/>
</dbReference>
<dbReference type="GO" id="GO:0005102">
    <property type="term" value="F:signaling receptor binding"/>
    <property type="evidence" value="ECO:0007669"/>
    <property type="project" value="TreeGrafter"/>
</dbReference>
<keyword evidence="13 15" id="KW-1015">Disulfide bond</keyword>
<organism evidence="19 20">
    <name type="scientific">Muraenolepis orangiensis</name>
    <name type="common">Patagonian moray cod</name>
    <dbReference type="NCBI Taxonomy" id="630683"/>
    <lineage>
        <taxon>Eukaryota</taxon>
        <taxon>Metazoa</taxon>
        <taxon>Chordata</taxon>
        <taxon>Craniata</taxon>
        <taxon>Vertebrata</taxon>
        <taxon>Euteleostomi</taxon>
        <taxon>Actinopterygii</taxon>
        <taxon>Neopterygii</taxon>
        <taxon>Teleostei</taxon>
        <taxon>Neoteleostei</taxon>
        <taxon>Acanthomorphata</taxon>
        <taxon>Zeiogadaria</taxon>
        <taxon>Gadariae</taxon>
        <taxon>Gadiformes</taxon>
        <taxon>Muraenolepidoidei</taxon>
        <taxon>Muraenolepididae</taxon>
        <taxon>Muraenolepis</taxon>
    </lineage>
</organism>
<dbReference type="InterPro" id="IPR025232">
    <property type="entry name" value="DUF4174"/>
</dbReference>
<evidence type="ECO:0000313" key="19">
    <source>
        <dbReference type="EMBL" id="KAJ3587497.1"/>
    </source>
</evidence>
<evidence type="ECO:0000256" key="2">
    <source>
        <dbReference type="ARBA" id="ARBA00004496"/>
    </source>
</evidence>
<dbReference type="GO" id="GO:0005737">
    <property type="term" value="C:cytoplasm"/>
    <property type="evidence" value="ECO:0007669"/>
    <property type="project" value="UniProtKB-SubCell"/>
</dbReference>
<dbReference type="FunFam" id="2.10.70.10:FF:000024">
    <property type="entry name" value="Sushi repeat-containing protein SRPX"/>
    <property type="match status" value="1"/>
</dbReference>
<keyword evidence="9 16" id="KW-0732">Signal</keyword>
<dbReference type="OrthoDB" id="6136178at2759"/>
<feature type="domain" description="Sushi" evidence="18">
    <location>
        <begin position="114"/>
        <end position="172"/>
    </location>
</feature>
<evidence type="ECO:0000256" key="3">
    <source>
        <dbReference type="ARBA" id="ARBA00004613"/>
    </source>
</evidence>
<dbReference type="GO" id="GO:0098609">
    <property type="term" value="P:cell-cell adhesion"/>
    <property type="evidence" value="ECO:0007669"/>
    <property type="project" value="TreeGrafter"/>
</dbReference>
<keyword evidence="20" id="KW-1185">Reference proteome</keyword>
<proteinExistence type="predicted"/>
<keyword evidence="10" id="KW-0677">Repeat</keyword>
<evidence type="ECO:0000259" key="17">
    <source>
        <dbReference type="PROSITE" id="PS50825"/>
    </source>
</evidence>
<dbReference type="AlphaFoldDB" id="A0A9Q0DFR9"/>
<feature type="domain" description="Sushi" evidence="18">
    <location>
        <begin position="63"/>
        <end position="113"/>
    </location>
</feature>
<evidence type="ECO:0000259" key="18">
    <source>
        <dbReference type="PROSITE" id="PS50923"/>
    </source>
</evidence>
<dbReference type="InterPro" id="IPR035976">
    <property type="entry name" value="Sushi/SCR/CCP_sf"/>
</dbReference>
<dbReference type="InterPro" id="IPR000436">
    <property type="entry name" value="Sushi_SCR_CCP_dom"/>
</dbReference>
<evidence type="ECO:0000256" key="9">
    <source>
        <dbReference type="ARBA" id="ARBA00022729"/>
    </source>
</evidence>
<reference evidence="19" key="1">
    <citation type="submission" date="2022-07" db="EMBL/GenBank/DDBJ databases">
        <title>Chromosome-level genome of Muraenolepis orangiensis.</title>
        <authorList>
            <person name="Kim J."/>
        </authorList>
    </citation>
    <scope>NUCLEOTIDE SEQUENCE</scope>
    <source>
        <strain evidence="19">KU_S4_2022</strain>
        <tissue evidence="19">Muscle</tissue>
    </source>
</reference>
<evidence type="ECO:0000256" key="4">
    <source>
        <dbReference type="ARBA" id="ARBA00014594"/>
    </source>
</evidence>